<keyword evidence="5 6" id="KW-0067">ATP-binding</keyword>
<evidence type="ECO:0000256" key="5">
    <source>
        <dbReference type="ARBA" id="ARBA00022840"/>
    </source>
</evidence>
<dbReference type="InterPro" id="IPR059179">
    <property type="entry name" value="MLKL-like_MCAfunc"/>
</dbReference>
<dbReference type="PROSITE" id="PS00108">
    <property type="entry name" value="PROTEIN_KINASE_ST"/>
    <property type="match status" value="1"/>
</dbReference>
<sequence>MPISKLVDAFNDVHHFLQKQVHRPFLKRYLKRDEILKQIDGCDQGLGEALGMFSLSIQIRILKQVQKAEVQRQADTQALLNSILNSRSSVPMSPSNTEASTSRVIHLSDIDIELTGLPPSSSHKSLAAGNMSSSTSTVVEQGEFPFLSLPAISTSDTIAPLGSPSTLPPSQILPTLRTLHSMQNSVDAAHDMADLRGLMRAALSTSSDAEMLHVLQIGKEEMPEALKTLQRALERVNAKAAMSEPVVGAGAGVVEGDGKVLRRVSVKRVDVGEGSLQHSKTVVSLQDSESSQSAGSGDSWGRDTLDQEFLETGIEALRRMSNGVETTLPSWTITRYECDREQKIGIGFFSDVYKGKWRGRAVAIKVLAESTPRDLFVREISIWKTLKHPHVLELCGASSASGDPPWFFVSPYLKNGSLVEYLKKLSGGGGNGNGGVGLGLEFAMGGGQSGGVPVRGRTATFPVWSRSPGGSPRREGIVGRRGRSPDEPVSREADLYRFMQEIAKGMEYLHQNGVLHGDLKAANVLVDDKLRCVISDFGQSEMKSEAYRISGTPPPHGTLRWQAPELMSGLCQLTAEMDVYAYAILCIEILTMGRMPWALMDDEAVRHFVLKENSRPPIPNTRFNTPALQELLRLCWHNDPAVRPPFATIVKDVRVMRKSIGQVEETISPTIQEVPELWEQYYSRPSPDMRPSPLPIPFGTPPRDTVADFLAGSPDSYADGSSFRTAREQSHSPPHPSHLSHLEETVSSSQIRMPVPVFYTPSAASSRASSLFTHTPSTQSEENLNLVNYEGYDSPPPADERLAEIRNERRYRMLLSHQFHPSLTLPLWGPSPVSLGAVGYLSKPDGSFVTLFNALNPEKCVNPAVKSLPSVYGYGRVSSGSQRQDKRNAAQRGLDAFVGLLTFKSKGDGHSPQNVGRRYSFPLRAGHKSAYMCTETTMYRYAENLEAPKKWFKANVDTIMQIFGAEHRIQKEDLFLVIGTLDTPDYALFVSHTHPDGQVHFNVFSSPKSNKPWGMFTTDTEVPPELGGPSYDEPTSGNSLSASKVSDSGGPWDTVLLARLRFKPDALDPTSL</sequence>
<dbReference type="PROSITE" id="PS00107">
    <property type="entry name" value="PROTEIN_KINASE_ATP"/>
    <property type="match status" value="1"/>
</dbReference>
<dbReference type="PROSITE" id="PS50011">
    <property type="entry name" value="PROTEIN_KINASE_DOM"/>
    <property type="match status" value="1"/>
</dbReference>
<dbReference type="GO" id="GO:0005524">
    <property type="term" value="F:ATP binding"/>
    <property type="evidence" value="ECO:0007669"/>
    <property type="project" value="UniProtKB-UniRule"/>
</dbReference>
<feature type="binding site" evidence="6">
    <location>
        <position position="365"/>
    </location>
    <ligand>
        <name>ATP</name>
        <dbReference type="ChEBI" id="CHEBI:30616"/>
    </ligand>
</feature>
<dbReference type="OrthoDB" id="1668230at2759"/>
<dbReference type="PANTHER" id="PTHR44329">
    <property type="entry name" value="SERINE/THREONINE-PROTEIN KINASE TNNI3K-RELATED"/>
    <property type="match status" value="1"/>
</dbReference>
<evidence type="ECO:0000256" key="7">
    <source>
        <dbReference type="SAM" id="MobiDB-lite"/>
    </source>
</evidence>
<dbReference type="CDD" id="cd21037">
    <property type="entry name" value="MLKL_NTD"/>
    <property type="match status" value="1"/>
</dbReference>
<evidence type="ECO:0000256" key="4">
    <source>
        <dbReference type="ARBA" id="ARBA00022777"/>
    </source>
</evidence>
<comment type="caution">
    <text evidence="9">The sequence shown here is derived from an EMBL/GenBank/DDBJ whole genome shotgun (WGS) entry which is preliminary data.</text>
</comment>
<dbReference type="EMBL" id="MU150268">
    <property type="protein sequence ID" value="KAF9462806.1"/>
    <property type="molecule type" value="Genomic_DNA"/>
</dbReference>
<name>A0A9P5Y6X0_9AGAR</name>
<proteinExistence type="predicted"/>
<keyword evidence="10" id="KW-1185">Reference proteome</keyword>
<feature type="region of interest" description="Disordered" evidence="7">
    <location>
        <begin position="708"/>
        <end position="746"/>
    </location>
</feature>
<dbReference type="InterPro" id="IPR008271">
    <property type="entry name" value="Ser/Thr_kinase_AS"/>
</dbReference>
<accession>A0A9P5Y6X0</accession>
<dbReference type="InterPro" id="IPR017441">
    <property type="entry name" value="Protein_kinase_ATP_BS"/>
</dbReference>
<dbReference type="Gene3D" id="3.30.200.20">
    <property type="entry name" value="Phosphorylase Kinase, domain 1"/>
    <property type="match status" value="1"/>
</dbReference>
<dbReference type="InterPro" id="IPR011009">
    <property type="entry name" value="Kinase-like_dom_sf"/>
</dbReference>
<dbReference type="SUPFAM" id="SSF56112">
    <property type="entry name" value="Protein kinase-like (PK-like)"/>
    <property type="match status" value="1"/>
</dbReference>
<evidence type="ECO:0000256" key="3">
    <source>
        <dbReference type="ARBA" id="ARBA00022741"/>
    </source>
</evidence>
<evidence type="ECO:0000256" key="2">
    <source>
        <dbReference type="ARBA" id="ARBA00022679"/>
    </source>
</evidence>
<feature type="compositionally biased region" description="Low complexity" evidence="7">
    <location>
        <begin position="284"/>
        <end position="299"/>
    </location>
</feature>
<dbReference type="InterPro" id="IPR000719">
    <property type="entry name" value="Prot_kinase_dom"/>
</dbReference>
<keyword evidence="2" id="KW-0808">Transferase</keyword>
<dbReference type="InterPro" id="IPR001245">
    <property type="entry name" value="Ser-Thr/Tyr_kinase_cat_dom"/>
</dbReference>
<gene>
    <name evidence="9" type="ORF">BDZ94DRAFT_1260375</name>
</gene>
<evidence type="ECO:0000313" key="9">
    <source>
        <dbReference type="EMBL" id="KAF9462806.1"/>
    </source>
</evidence>
<evidence type="ECO:0000313" key="10">
    <source>
        <dbReference type="Proteomes" id="UP000807353"/>
    </source>
</evidence>
<feature type="compositionally biased region" description="Basic and acidic residues" evidence="7">
    <location>
        <begin position="472"/>
        <end position="489"/>
    </location>
</feature>
<dbReference type="AlphaFoldDB" id="A0A9P5Y6X0"/>
<evidence type="ECO:0000259" key="8">
    <source>
        <dbReference type="PROSITE" id="PS50011"/>
    </source>
</evidence>
<dbReference type="Gene3D" id="1.10.510.10">
    <property type="entry name" value="Transferase(Phosphotransferase) domain 1"/>
    <property type="match status" value="1"/>
</dbReference>
<feature type="domain" description="Protein kinase" evidence="8">
    <location>
        <begin position="338"/>
        <end position="655"/>
    </location>
</feature>
<keyword evidence="1" id="KW-0723">Serine/threonine-protein kinase</keyword>
<feature type="compositionally biased region" description="Polar residues" evidence="7">
    <location>
        <begin position="1033"/>
        <end position="1046"/>
    </location>
</feature>
<dbReference type="PANTHER" id="PTHR44329:SF288">
    <property type="entry name" value="MITOGEN-ACTIVATED PROTEIN KINASE KINASE KINASE 20"/>
    <property type="match status" value="1"/>
</dbReference>
<dbReference type="Proteomes" id="UP000807353">
    <property type="component" value="Unassembled WGS sequence"/>
</dbReference>
<dbReference type="Pfam" id="PF07714">
    <property type="entry name" value="PK_Tyr_Ser-Thr"/>
    <property type="match status" value="1"/>
</dbReference>
<feature type="region of interest" description="Disordered" evidence="7">
    <location>
        <begin position="460"/>
        <end position="489"/>
    </location>
</feature>
<feature type="region of interest" description="Disordered" evidence="7">
    <location>
        <begin position="280"/>
        <end position="303"/>
    </location>
</feature>
<evidence type="ECO:0000256" key="1">
    <source>
        <dbReference type="ARBA" id="ARBA00022527"/>
    </source>
</evidence>
<reference evidence="9" key="1">
    <citation type="submission" date="2020-11" db="EMBL/GenBank/DDBJ databases">
        <authorList>
            <consortium name="DOE Joint Genome Institute"/>
            <person name="Ahrendt S."/>
            <person name="Riley R."/>
            <person name="Andreopoulos W."/>
            <person name="Labutti K."/>
            <person name="Pangilinan J."/>
            <person name="Ruiz-Duenas F.J."/>
            <person name="Barrasa J.M."/>
            <person name="Sanchez-Garcia M."/>
            <person name="Camarero S."/>
            <person name="Miyauchi S."/>
            <person name="Serrano A."/>
            <person name="Linde D."/>
            <person name="Babiker R."/>
            <person name="Drula E."/>
            <person name="Ayuso-Fernandez I."/>
            <person name="Pacheco R."/>
            <person name="Padilla G."/>
            <person name="Ferreira P."/>
            <person name="Barriuso J."/>
            <person name="Kellner H."/>
            <person name="Castanera R."/>
            <person name="Alfaro M."/>
            <person name="Ramirez L."/>
            <person name="Pisabarro A.G."/>
            <person name="Kuo A."/>
            <person name="Tritt A."/>
            <person name="Lipzen A."/>
            <person name="He G."/>
            <person name="Yan M."/>
            <person name="Ng V."/>
            <person name="Cullen D."/>
            <person name="Martin F."/>
            <person name="Rosso M.-N."/>
            <person name="Henrissat B."/>
            <person name="Hibbett D."/>
            <person name="Martinez A.T."/>
            <person name="Grigoriev I.V."/>
        </authorList>
    </citation>
    <scope>NUCLEOTIDE SEQUENCE</scope>
    <source>
        <strain evidence="9">CBS 247.69</strain>
    </source>
</reference>
<evidence type="ECO:0000256" key="6">
    <source>
        <dbReference type="PROSITE-ProRule" id="PRU10141"/>
    </source>
</evidence>
<dbReference type="InterPro" id="IPR051681">
    <property type="entry name" value="Ser/Thr_Kinases-Pseudokinases"/>
</dbReference>
<dbReference type="SMART" id="SM00220">
    <property type="entry name" value="S_TKc"/>
    <property type="match status" value="1"/>
</dbReference>
<protein>
    <recommendedName>
        <fullName evidence="8">Protein kinase domain-containing protein</fullName>
    </recommendedName>
</protein>
<keyword evidence="3 6" id="KW-0547">Nucleotide-binding</keyword>
<feature type="region of interest" description="Disordered" evidence="7">
    <location>
        <begin position="1015"/>
        <end position="1050"/>
    </location>
</feature>
<organism evidence="9 10">
    <name type="scientific">Collybia nuda</name>
    <dbReference type="NCBI Taxonomy" id="64659"/>
    <lineage>
        <taxon>Eukaryota</taxon>
        <taxon>Fungi</taxon>
        <taxon>Dikarya</taxon>
        <taxon>Basidiomycota</taxon>
        <taxon>Agaricomycotina</taxon>
        <taxon>Agaricomycetes</taxon>
        <taxon>Agaricomycetidae</taxon>
        <taxon>Agaricales</taxon>
        <taxon>Tricholomatineae</taxon>
        <taxon>Clitocybaceae</taxon>
        <taxon>Collybia</taxon>
    </lineage>
</organism>
<dbReference type="GO" id="GO:0004674">
    <property type="term" value="F:protein serine/threonine kinase activity"/>
    <property type="evidence" value="ECO:0007669"/>
    <property type="project" value="UniProtKB-KW"/>
</dbReference>
<keyword evidence="4" id="KW-0418">Kinase</keyword>